<comment type="caution">
    <text evidence="1">The sequence shown here is derived from an EMBL/GenBank/DDBJ whole genome shotgun (WGS) entry which is preliminary data.</text>
</comment>
<feature type="non-terminal residue" evidence="1">
    <location>
        <position position="81"/>
    </location>
</feature>
<name>A0A932ZVR7_UNCTE</name>
<protein>
    <submittedName>
        <fullName evidence="1">Uncharacterized protein</fullName>
    </submittedName>
</protein>
<evidence type="ECO:0000313" key="1">
    <source>
        <dbReference type="EMBL" id="MBI4252450.1"/>
    </source>
</evidence>
<dbReference type="AlphaFoldDB" id="A0A932ZVR7"/>
<organism evidence="1 2">
    <name type="scientific">Tectimicrobiota bacterium</name>
    <dbReference type="NCBI Taxonomy" id="2528274"/>
    <lineage>
        <taxon>Bacteria</taxon>
        <taxon>Pseudomonadati</taxon>
        <taxon>Nitrospinota/Tectimicrobiota group</taxon>
        <taxon>Candidatus Tectimicrobiota</taxon>
    </lineage>
</organism>
<proteinExistence type="predicted"/>
<evidence type="ECO:0000313" key="2">
    <source>
        <dbReference type="Proteomes" id="UP000752292"/>
    </source>
</evidence>
<reference evidence="1" key="1">
    <citation type="submission" date="2020-07" db="EMBL/GenBank/DDBJ databases">
        <title>Huge and variable diversity of episymbiotic CPR bacteria and DPANN archaea in groundwater ecosystems.</title>
        <authorList>
            <person name="He C.Y."/>
            <person name="Keren R."/>
            <person name="Whittaker M."/>
            <person name="Farag I.F."/>
            <person name="Doudna J."/>
            <person name="Cate J.H.D."/>
            <person name="Banfield J.F."/>
        </authorList>
    </citation>
    <scope>NUCLEOTIDE SEQUENCE</scope>
    <source>
        <strain evidence="1">NC_groundwater_1370_Ag_S-0.2um_69_93</strain>
    </source>
</reference>
<dbReference type="Proteomes" id="UP000752292">
    <property type="component" value="Unassembled WGS sequence"/>
</dbReference>
<sequence length="81" mass="9302">MEDALSTRRRPSKKPRYRLLTRSDLDGLASAVLLKERDLIGEIAFVRPQDMQEGKVRVTRHDITVNLPYVRGVHLAVDHHS</sequence>
<accession>A0A932ZVR7</accession>
<gene>
    <name evidence="1" type="ORF">HY618_08320</name>
</gene>
<dbReference type="EMBL" id="JACQRX010000363">
    <property type="protein sequence ID" value="MBI4252450.1"/>
    <property type="molecule type" value="Genomic_DNA"/>
</dbReference>